<keyword evidence="4" id="KW-0508">mRNA splicing</keyword>
<dbReference type="GO" id="GO:0000380">
    <property type="term" value="P:alternative mRNA splicing, via spliceosome"/>
    <property type="evidence" value="ECO:0007669"/>
    <property type="project" value="TreeGrafter"/>
</dbReference>
<dbReference type="GO" id="GO:0045292">
    <property type="term" value="P:mRNA cis splicing, via spliceosome"/>
    <property type="evidence" value="ECO:0007669"/>
    <property type="project" value="InterPro"/>
</dbReference>
<dbReference type="AlphaFoldDB" id="A0A183TB21"/>
<dbReference type="InterPro" id="IPR035979">
    <property type="entry name" value="RBD_domain_sf"/>
</dbReference>
<keyword evidence="5" id="KW-0539">Nucleus</keyword>
<dbReference type="PANTHER" id="PTHR13288">
    <property type="entry name" value="SPLICING FACTOR 45 SPF45"/>
    <property type="match status" value="1"/>
</dbReference>
<dbReference type="InterPro" id="IPR040052">
    <property type="entry name" value="RBM17"/>
</dbReference>
<dbReference type="CDD" id="cd12647">
    <property type="entry name" value="RRM_UHM_SPF45"/>
    <property type="match status" value="1"/>
</dbReference>
<proteinExistence type="predicted"/>
<dbReference type="PANTHER" id="PTHR13288:SF8">
    <property type="entry name" value="SPLICING FACTOR 45"/>
    <property type="match status" value="1"/>
</dbReference>
<dbReference type="GO" id="GO:0003723">
    <property type="term" value="F:RNA binding"/>
    <property type="evidence" value="ECO:0007669"/>
    <property type="project" value="UniProtKB-UniRule"/>
</dbReference>
<protein>
    <recommendedName>
        <fullName evidence="7">Splicing factor 45</fullName>
    </recommendedName>
    <alternativeName>
        <fullName evidence="9">45 kDa-splicing factor</fullName>
    </alternativeName>
    <alternativeName>
        <fullName evidence="8">RNA-binding motif protein 17</fullName>
    </alternativeName>
</protein>
<dbReference type="FunFam" id="3.30.70.330:FF:000079">
    <property type="entry name" value="Putative splicing factor 45"/>
    <property type="match status" value="1"/>
</dbReference>
<dbReference type="GO" id="GO:0071011">
    <property type="term" value="C:precatalytic spliceosome"/>
    <property type="evidence" value="ECO:0007669"/>
    <property type="project" value="TreeGrafter"/>
</dbReference>
<dbReference type="Gene3D" id="3.30.70.330">
    <property type="match status" value="1"/>
</dbReference>
<evidence type="ECO:0000256" key="10">
    <source>
        <dbReference type="PROSITE-ProRule" id="PRU00176"/>
    </source>
</evidence>
<dbReference type="InterPro" id="IPR034653">
    <property type="entry name" value="SPF45_RRM"/>
</dbReference>
<sequence>LRNMCGPGEVDDDLEPETAEECAKYGKVVTCMIFELPDAVEDEAVRIFVEFEEEQAAVRAVCDLNGRFFGGRVVKAGFYDAEKFRNLELTDAPIQG</sequence>
<dbReference type="SMART" id="SM00361">
    <property type="entry name" value="RRM_1"/>
    <property type="match status" value="1"/>
</dbReference>
<name>A0A183TB21_SCHSO</name>
<evidence type="ECO:0000256" key="4">
    <source>
        <dbReference type="ARBA" id="ARBA00023187"/>
    </source>
</evidence>
<evidence type="ECO:0000256" key="6">
    <source>
        <dbReference type="ARBA" id="ARBA00065586"/>
    </source>
</evidence>
<dbReference type="SUPFAM" id="SSF54928">
    <property type="entry name" value="RNA-binding domain, RBD"/>
    <property type="match status" value="1"/>
</dbReference>
<keyword evidence="3 10" id="KW-0694">RNA-binding</keyword>
<accession>A0A183TB21</accession>
<dbReference type="InterPro" id="IPR000504">
    <property type="entry name" value="RRM_dom"/>
</dbReference>
<keyword evidence="2" id="KW-0507">mRNA processing</keyword>
<dbReference type="InterPro" id="IPR012677">
    <property type="entry name" value="Nucleotide-bd_a/b_plait_sf"/>
</dbReference>
<feature type="domain" description="RRM" evidence="11">
    <location>
        <begin position="1"/>
        <end position="81"/>
    </location>
</feature>
<organism evidence="12">
    <name type="scientific">Schistocephalus solidus</name>
    <name type="common">Tapeworm</name>
    <dbReference type="NCBI Taxonomy" id="70667"/>
    <lineage>
        <taxon>Eukaryota</taxon>
        <taxon>Metazoa</taxon>
        <taxon>Spiralia</taxon>
        <taxon>Lophotrochozoa</taxon>
        <taxon>Platyhelminthes</taxon>
        <taxon>Cestoda</taxon>
        <taxon>Eucestoda</taxon>
        <taxon>Diphyllobothriidea</taxon>
        <taxon>Diphyllobothriidae</taxon>
        <taxon>Schistocephalus</taxon>
    </lineage>
</organism>
<reference evidence="12" key="1">
    <citation type="submission" date="2016-06" db="UniProtKB">
        <authorList>
            <consortium name="WormBaseParasite"/>
        </authorList>
    </citation>
    <scope>IDENTIFICATION</scope>
</reference>
<evidence type="ECO:0000259" key="11">
    <source>
        <dbReference type="PROSITE" id="PS50102"/>
    </source>
</evidence>
<dbReference type="PROSITE" id="PS50102">
    <property type="entry name" value="RRM"/>
    <property type="match status" value="1"/>
</dbReference>
<evidence type="ECO:0000256" key="7">
    <source>
        <dbReference type="ARBA" id="ARBA00074919"/>
    </source>
</evidence>
<dbReference type="InterPro" id="IPR003954">
    <property type="entry name" value="RRM_euk-type"/>
</dbReference>
<dbReference type="Pfam" id="PF00076">
    <property type="entry name" value="RRM_1"/>
    <property type="match status" value="1"/>
</dbReference>
<comment type="subunit">
    <text evidence="6">Binds SXL. Associates with the spliceosome. Interacts with SF3B1, SF1 and U2AF2.</text>
</comment>
<evidence type="ECO:0000256" key="2">
    <source>
        <dbReference type="ARBA" id="ARBA00022664"/>
    </source>
</evidence>
<dbReference type="WBParaSite" id="SSLN_0001418401-mRNA-1">
    <property type="protein sequence ID" value="SSLN_0001418401-mRNA-1"/>
    <property type="gene ID" value="SSLN_0001418401"/>
</dbReference>
<evidence type="ECO:0000256" key="5">
    <source>
        <dbReference type="ARBA" id="ARBA00023242"/>
    </source>
</evidence>
<evidence type="ECO:0000256" key="8">
    <source>
        <dbReference type="ARBA" id="ARBA00075691"/>
    </source>
</evidence>
<evidence type="ECO:0000313" key="12">
    <source>
        <dbReference type="WBParaSite" id="SSLN_0001418401-mRNA-1"/>
    </source>
</evidence>
<evidence type="ECO:0000256" key="1">
    <source>
        <dbReference type="ARBA" id="ARBA00004123"/>
    </source>
</evidence>
<comment type="subcellular location">
    <subcellularLocation>
        <location evidence="1">Nucleus</location>
    </subcellularLocation>
</comment>
<evidence type="ECO:0000256" key="3">
    <source>
        <dbReference type="ARBA" id="ARBA00022884"/>
    </source>
</evidence>
<evidence type="ECO:0000256" key="9">
    <source>
        <dbReference type="ARBA" id="ARBA00079492"/>
    </source>
</evidence>